<organism evidence="4 5">
    <name type="scientific">Fusarium oxysporum f. sp. conglutinans</name>
    <dbReference type="NCBI Taxonomy" id="100902"/>
    <lineage>
        <taxon>Eukaryota</taxon>
        <taxon>Fungi</taxon>
        <taxon>Dikarya</taxon>
        <taxon>Ascomycota</taxon>
        <taxon>Pezizomycotina</taxon>
        <taxon>Sordariomycetes</taxon>
        <taxon>Hypocreomycetidae</taxon>
        <taxon>Hypocreales</taxon>
        <taxon>Nectriaceae</taxon>
        <taxon>Fusarium</taxon>
        <taxon>Fusarium oxysporum species complex</taxon>
    </lineage>
</organism>
<feature type="domain" description="CSC1/OSCA1-like 7TM region" evidence="2">
    <location>
        <begin position="1"/>
        <end position="49"/>
    </location>
</feature>
<comment type="caution">
    <text evidence="4">The sequence shown here is derived from an EMBL/GenBank/DDBJ whole genome shotgun (WGS) entry which is preliminary data.</text>
</comment>
<dbReference type="Pfam" id="PF02714">
    <property type="entry name" value="RSN1_7TM"/>
    <property type="match status" value="1"/>
</dbReference>
<feature type="domain" description="10TM putative phosphate transporter extracellular tail" evidence="3">
    <location>
        <begin position="148"/>
        <end position="239"/>
    </location>
</feature>
<sequence>MGLFYVAYRYNVLYVAEVDVDTRGLIYPQALKQLLSGVYLAEMCLVGMLIVSKAARPAFLMAVPHALTILCHISLANVLNPLLYSIPPSLQFQDNLVDRSQQQNEEDGQAQNGVGPTSTVASKSKLTSKLGPRATGGDRKKATSVSKWLKPWIYADYATVGRLMHHEDRKGLEHHQVAELHAYFPPSVTSQAPFLWVPADGDAGISKQEIFDTGKVIPISNKGCKLDDRNRIQWDTKEPRPPNWCEKINY</sequence>
<dbReference type="PANTHER" id="PTHR13018">
    <property type="entry name" value="PROBABLE MEMBRANE PROTEIN DUF221-RELATED"/>
    <property type="match status" value="1"/>
</dbReference>
<dbReference type="GO" id="GO:0005227">
    <property type="term" value="F:calcium-activated cation channel activity"/>
    <property type="evidence" value="ECO:0007669"/>
    <property type="project" value="InterPro"/>
</dbReference>
<reference evidence="4 5" key="1">
    <citation type="journal article" date="2020" name="bioRxiv">
        <title>A chromosome-scale genome assembly for the Fusarium oxysporum strain Fo5176 to establish a model Arabidopsis-fungal pathosystem.</title>
        <authorList>
            <person name="Fokkens L."/>
            <person name="Guo L."/>
            <person name="Dora S."/>
            <person name="Wang B."/>
            <person name="Ye K."/>
            <person name="Sanchez-Rodriguez C."/>
            <person name="Croll D."/>
        </authorList>
    </citation>
    <scope>NUCLEOTIDE SEQUENCE [LARGE SCALE GENOMIC DNA]</scope>
    <source>
        <strain evidence="4 5">Fo5176</strain>
    </source>
</reference>
<dbReference type="PANTHER" id="PTHR13018:SF26">
    <property type="entry name" value="DOMAIN PROTEIN, PUTATIVE (AFU_ORTHOLOGUE AFUA_5G10920)-RELATED"/>
    <property type="match status" value="1"/>
</dbReference>
<evidence type="ECO:0000259" key="3">
    <source>
        <dbReference type="Pfam" id="PF12621"/>
    </source>
</evidence>
<evidence type="ECO:0000313" key="5">
    <source>
        <dbReference type="Proteomes" id="UP000593570"/>
    </source>
</evidence>
<evidence type="ECO:0000259" key="2">
    <source>
        <dbReference type="Pfam" id="PF02714"/>
    </source>
</evidence>
<proteinExistence type="predicted"/>
<feature type="region of interest" description="Disordered" evidence="1">
    <location>
        <begin position="99"/>
        <end position="142"/>
    </location>
</feature>
<dbReference type="EMBL" id="JACDXP010000010">
    <property type="protein sequence ID" value="KAF6518310.1"/>
    <property type="molecule type" value="Genomic_DNA"/>
</dbReference>
<evidence type="ECO:0008006" key="6">
    <source>
        <dbReference type="Google" id="ProtNLM"/>
    </source>
</evidence>
<feature type="compositionally biased region" description="Polar residues" evidence="1">
    <location>
        <begin position="99"/>
        <end position="127"/>
    </location>
</feature>
<protein>
    <recommendedName>
        <fullName evidence="6">10TM putative phosphate transporter extracellular tail domain-containing protein</fullName>
    </recommendedName>
</protein>
<dbReference type="InterPro" id="IPR045122">
    <property type="entry name" value="Csc1-like"/>
</dbReference>
<name>A0A8H6GJA0_FUSOX</name>
<dbReference type="GO" id="GO:0005886">
    <property type="term" value="C:plasma membrane"/>
    <property type="evidence" value="ECO:0007669"/>
    <property type="project" value="TreeGrafter"/>
</dbReference>
<gene>
    <name evidence="4" type="ORF">HZS61_002388</name>
</gene>
<dbReference type="Proteomes" id="UP000593570">
    <property type="component" value="Unassembled WGS sequence"/>
</dbReference>
<evidence type="ECO:0000256" key="1">
    <source>
        <dbReference type="SAM" id="MobiDB-lite"/>
    </source>
</evidence>
<dbReference type="InterPro" id="IPR022257">
    <property type="entry name" value="PHM7_ext"/>
</dbReference>
<dbReference type="Pfam" id="PF12621">
    <property type="entry name" value="PHM7_ext"/>
    <property type="match status" value="1"/>
</dbReference>
<accession>A0A8H6GJA0</accession>
<dbReference type="AlphaFoldDB" id="A0A8H6GJA0"/>
<evidence type="ECO:0000313" key="4">
    <source>
        <dbReference type="EMBL" id="KAF6518310.1"/>
    </source>
</evidence>
<dbReference type="InterPro" id="IPR003864">
    <property type="entry name" value="CSC1/OSCA1-like_7TM"/>
</dbReference>